<comment type="function">
    <text evidence="6">Serine peptidase whose precise substrate specificity remains unclear. Does not cleave peptides after a arginine or lysine residue. Regulates trans-Golgi network morphology and sorting by regulating the membrane binding of the AP-1 complex. May play a role in the regulation of synaptic vesicle exocytosis.</text>
</comment>
<evidence type="ECO:0000313" key="11">
    <source>
        <dbReference type="EMBL" id="KAF3455948.1"/>
    </source>
</evidence>
<proteinExistence type="inferred from homology"/>
<evidence type="ECO:0000256" key="4">
    <source>
        <dbReference type="ARBA" id="ARBA00022801"/>
    </source>
</evidence>
<dbReference type="InterPro" id="IPR051543">
    <property type="entry name" value="Serine_Peptidase_S9A"/>
</dbReference>
<protein>
    <recommendedName>
        <fullName evidence="7">Prolyl endopeptidase</fullName>
        <ecNumber evidence="7">3.4.21.-</ecNumber>
    </recommendedName>
</protein>
<dbReference type="GO" id="GO:0004252">
    <property type="term" value="F:serine-type endopeptidase activity"/>
    <property type="evidence" value="ECO:0007669"/>
    <property type="project" value="UniProtKB-UniRule"/>
</dbReference>
<dbReference type="FunFam" id="3.40.50.1820:FF:000005">
    <property type="entry name" value="Prolyl endopeptidase"/>
    <property type="match status" value="1"/>
</dbReference>
<evidence type="ECO:0000256" key="3">
    <source>
        <dbReference type="ARBA" id="ARBA00022670"/>
    </source>
</evidence>
<dbReference type="Pfam" id="PF02897">
    <property type="entry name" value="Peptidase_S9_N"/>
    <property type="match status" value="1"/>
</dbReference>
<gene>
    <name evidence="11" type="ORF">FNV43_RR00591</name>
</gene>
<dbReference type="Proteomes" id="UP000796880">
    <property type="component" value="Unassembled WGS sequence"/>
</dbReference>
<accession>A0A8K0MS58</accession>
<keyword evidence="12" id="KW-1185">Reference proteome</keyword>
<feature type="domain" description="Peptidase S9A N-terminal" evidence="10">
    <location>
        <begin position="67"/>
        <end position="487"/>
    </location>
</feature>
<dbReference type="Gene3D" id="2.130.10.120">
    <property type="entry name" value="Prolyl oligopeptidase, N-terminal domain"/>
    <property type="match status" value="1"/>
</dbReference>
<evidence type="ECO:0000256" key="5">
    <source>
        <dbReference type="ARBA" id="ARBA00022825"/>
    </source>
</evidence>
<keyword evidence="3 7" id="KW-0645">Protease</keyword>
<evidence type="ECO:0000313" key="12">
    <source>
        <dbReference type="Proteomes" id="UP000796880"/>
    </source>
</evidence>
<evidence type="ECO:0000256" key="7">
    <source>
        <dbReference type="RuleBase" id="RU368024"/>
    </source>
</evidence>
<name>A0A8K0MS58_9ROSA</name>
<keyword evidence="4 7" id="KW-0378">Hydrolase</keyword>
<evidence type="ECO:0000256" key="8">
    <source>
        <dbReference type="SAM" id="SignalP"/>
    </source>
</evidence>
<keyword evidence="8" id="KW-0732">Signal</keyword>
<reference evidence="11" key="1">
    <citation type="submission" date="2020-03" db="EMBL/GenBank/DDBJ databases">
        <title>A high-quality chromosome-level genome assembly of a woody plant with both climbing and erect habits, Rhamnella rubrinervis.</title>
        <authorList>
            <person name="Lu Z."/>
            <person name="Yang Y."/>
            <person name="Zhu X."/>
            <person name="Sun Y."/>
        </authorList>
    </citation>
    <scope>NUCLEOTIDE SEQUENCE</scope>
    <source>
        <strain evidence="11">BYM</strain>
        <tissue evidence="11">Leaf</tissue>
    </source>
</reference>
<organism evidence="11 12">
    <name type="scientific">Rhamnella rubrinervis</name>
    <dbReference type="NCBI Taxonomy" id="2594499"/>
    <lineage>
        <taxon>Eukaryota</taxon>
        <taxon>Viridiplantae</taxon>
        <taxon>Streptophyta</taxon>
        <taxon>Embryophyta</taxon>
        <taxon>Tracheophyta</taxon>
        <taxon>Spermatophyta</taxon>
        <taxon>Magnoliopsida</taxon>
        <taxon>eudicotyledons</taxon>
        <taxon>Gunneridae</taxon>
        <taxon>Pentapetalae</taxon>
        <taxon>rosids</taxon>
        <taxon>fabids</taxon>
        <taxon>Rosales</taxon>
        <taxon>Rhamnaceae</taxon>
        <taxon>rhamnoid group</taxon>
        <taxon>Rhamneae</taxon>
        <taxon>Rhamnella</taxon>
    </lineage>
</organism>
<keyword evidence="5 7" id="KW-0720">Serine protease</keyword>
<dbReference type="InterPro" id="IPR002470">
    <property type="entry name" value="Peptidase_S9A"/>
</dbReference>
<dbReference type="PANTHER" id="PTHR11757:SF19">
    <property type="entry name" value="PROLYL ENDOPEPTIDASE-LIKE"/>
    <property type="match status" value="1"/>
</dbReference>
<evidence type="ECO:0000256" key="6">
    <source>
        <dbReference type="ARBA" id="ARBA00045448"/>
    </source>
</evidence>
<dbReference type="SUPFAM" id="SSF53474">
    <property type="entry name" value="alpha/beta-Hydrolases"/>
    <property type="match status" value="1"/>
</dbReference>
<dbReference type="SUPFAM" id="SSF50993">
    <property type="entry name" value="Peptidase/esterase 'gauge' domain"/>
    <property type="match status" value="1"/>
</dbReference>
<dbReference type="InterPro" id="IPR001375">
    <property type="entry name" value="Peptidase_S9_cat"/>
</dbReference>
<dbReference type="EC" id="3.4.21.-" evidence="7"/>
<feature type="chain" id="PRO_5035440783" description="Prolyl endopeptidase" evidence="8">
    <location>
        <begin position="24"/>
        <end position="776"/>
    </location>
</feature>
<dbReference type="PRINTS" id="PR00862">
    <property type="entry name" value="PROLIGOPTASE"/>
</dbReference>
<feature type="domain" description="Peptidase S9 prolyl oligopeptidase catalytic" evidence="9">
    <location>
        <begin position="550"/>
        <end position="766"/>
    </location>
</feature>
<dbReference type="GO" id="GO:0005829">
    <property type="term" value="C:cytosol"/>
    <property type="evidence" value="ECO:0007669"/>
    <property type="project" value="TreeGrafter"/>
</dbReference>
<dbReference type="Gene3D" id="3.40.50.1820">
    <property type="entry name" value="alpha/beta hydrolase"/>
    <property type="match status" value="1"/>
</dbReference>
<dbReference type="OrthoDB" id="248387at2759"/>
<comment type="similarity">
    <text evidence="2 7">Belongs to the peptidase S9A family.</text>
</comment>
<sequence length="776" mass="87914">MMMRMNRGAGVANLLLHLPLLLSSPSLSPLSFFPLLANPLPHSASATFQFSTASMASAGNISQQTQPPVAKKVEHVMELFGDTRVDNYYWLRDDSRTNPEVLSYLEQENAYTDSVMSGTKAFEAKLFEEIRGRIKEDDISAPQRKGSYYYYIKNLEGKEYVQYCRRLLPHSQAERPAFVTDTMPVGDDAPPEHVILDENIKAQNHGYYSIGAFKISPNHKMVVYAEDTKGDEIYTIYVIDAENGALVGKPIVGATSYVEWAGDGALVYVTMDEILRPDKAWLHKLGTEQSSDSCLYHEKDETFSLDLHASESRKFLFVASESKNTRFNFHLDVSKPEDGLSLLTPRVDGIDTFVSHRGYHFFIKRRSDKFFNSEIVACPLDNVSETTLLIPHRESVKIQDMQLFNDHLVVYEREDGLPKVIVYHLPDAGEPLKRLQDGQAVDFLDPVYSVDPSDSDFYSSILRFSYSSLKTPPSIYDYDMKKGNSVLKRIEPVLGGFDALKYVTERKWANAPDGTQIPISIVYRKDLVKLDGTDPLLLYGYGSYEFCVDPSFKASRLSLLDRGFIYAIAHIRGGGEMGRQWYENGKFLKKKNTFTDFIACAEFLIEKKYCSKERLCINGRSAGGLLIGAVLNMRPDLFKAAFAGVPFVDVVTTMLDPTIPLTTSEWEEWGDPRKEEFYFYMKSYSPVDNVKSQHYPNILITAGLNDPRVLYSEPAKFVAKLRDMKTDDNILLFKCEFGAGHSSKSGRFEKLQEDAFIYTFILKALEMIPDEVSNRN</sequence>
<dbReference type="Pfam" id="PF00326">
    <property type="entry name" value="Peptidase_S9"/>
    <property type="match status" value="1"/>
</dbReference>
<dbReference type="GO" id="GO:0006508">
    <property type="term" value="P:proteolysis"/>
    <property type="evidence" value="ECO:0007669"/>
    <property type="project" value="UniProtKB-KW"/>
</dbReference>
<evidence type="ECO:0000256" key="1">
    <source>
        <dbReference type="ARBA" id="ARBA00001070"/>
    </source>
</evidence>
<evidence type="ECO:0000259" key="10">
    <source>
        <dbReference type="Pfam" id="PF02897"/>
    </source>
</evidence>
<dbReference type="EMBL" id="VOIH02000001">
    <property type="protein sequence ID" value="KAF3455948.1"/>
    <property type="molecule type" value="Genomic_DNA"/>
</dbReference>
<dbReference type="AlphaFoldDB" id="A0A8K0MS58"/>
<comment type="catalytic activity">
    <reaction evidence="1">
        <text>Hydrolysis of Pro-|-Xaa &gt;&gt; Ala-|-Xaa in oligopeptides.</text>
        <dbReference type="EC" id="3.4.21.26"/>
    </reaction>
</comment>
<comment type="caution">
    <text evidence="11">The sequence shown here is derived from an EMBL/GenBank/DDBJ whole genome shotgun (WGS) entry which is preliminary data.</text>
</comment>
<feature type="signal peptide" evidence="8">
    <location>
        <begin position="1"/>
        <end position="23"/>
    </location>
</feature>
<evidence type="ECO:0000259" key="9">
    <source>
        <dbReference type="Pfam" id="PF00326"/>
    </source>
</evidence>
<dbReference type="InterPro" id="IPR023302">
    <property type="entry name" value="Pept_S9A_N"/>
</dbReference>
<evidence type="ECO:0000256" key="2">
    <source>
        <dbReference type="ARBA" id="ARBA00005228"/>
    </source>
</evidence>
<dbReference type="PANTHER" id="PTHR11757">
    <property type="entry name" value="PROTEASE FAMILY S9A OLIGOPEPTIDASE"/>
    <property type="match status" value="1"/>
</dbReference>
<dbReference type="InterPro" id="IPR029058">
    <property type="entry name" value="AB_hydrolase_fold"/>
</dbReference>